<gene>
    <name evidence="1" type="ORF">S06H3_61015</name>
</gene>
<evidence type="ECO:0000313" key="1">
    <source>
        <dbReference type="EMBL" id="GAI48978.1"/>
    </source>
</evidence>
<sequence>AGHTVSLQWEWELPAQTGNEVQGDGISFTTNYLLLAPEIFTDVSGVVTEKGVFTEEVTTESKDGEVRLAIDKGTTGLTEEGKPLSEITVANVEEPPVPPADTKIVGLTCDLGPCGATFDPSITLTSTYDPDDIPEGVSEGELVVAMWDKDAGEWVELEGCTVDTVNNTISAPVSRFSK</sequence>
<protein>
    <submittedName>
        <fullName evidence="1">Uncharacterized protein</fullName>
    </submittedName>
</protein>
<feature type="non-terminal residue" evidence="1">
    <location>
        <position position="178"/>
    </location>
</feature>
<accession>X1NZF0</accession>
<dbReference type="AlphaFoldDB" id="X1NZF0"/>
<organism evidence="1">
    <name type="scientific">marine sediment metagenome</name>
    <dbReference type="NCBI Taxonomy" id="412755"/>
    <lineage>
        <taxon>unclassified sequences</taxon>
        <taxon>metagenomes</taxon>
        <taxon>ecological metagenomes</taxon>
    </lineage>
</organism>
<name>X1NZF0_9ZZZZ</name>
<dbReference type="EMBL" id="BARV01039907">
    <property type="protein sequence ID" value="GAI48978.1"/>
    <property type="molecule type" value="Genomic_DNA"/>
</dbReference>
<comment type="caution">
    <text evidence="1">The sequence shown here is derived from an EMBL/GenBank/DDBJ whole genome shotgun (WGS) entry which is preliminary data.</text>
</comment>
<proteinExistence type="predicted"/>
<reference evidence="1" key="1">
    <citation type="journal article" date="2014" name="Front. Microbiol.">
        <title>High frequency of phylogenetically diverse reductive dehalogenase-homologous genes in deep subseafloor sedimentary metagenomes.</title>
        <authorList>
            <person name="Kawai M."/>
            <person name="Futagami T."/>
            <person name="Toyoda A."/>
            <person name="Takaki Y."/>
            <person name="Nishi S."/>
            <person name="Hori S."/>
            <person name="Arai W."/>
            <person name="Tsubouchi T."/>
            <person name="Morono Y."/>
            <person name="Uchiyama I."/>
            <person name="Ito T."/>
            <person name="Fujiyama A."/>
            <person name="Inagaki F."/>
            <person name="Takami H."/>
        </authorList>
    </citation>
    <scope>NUCLEOTIDE SEQUENCE</scope>
    <source>
        <strain evidence="1">Expedition CK06-06</strain>
    </source>
</reference>
<feature type="non-terminal residue" evidence="1">
    <location>
        <position position="1"/>
    </location>
</feature>